<keyword evidence="7" id="KW-0206">Cytoskeleton</keyword>
<dbReference type="CDD" id="cd14473">
    <property type="entry name" value="FERM_B-lobe"/>
    <property type="match status" value="1"/>
</dbReference>
<dbReference type="InterPro" id="IPR035963">
    <property type="entry name" value="FERM_2"/>
</dbReference>
<proteinExistence type="inferred from homology"/>
<dbReference type="PROSITE" id="PS00660">
    <property type="entry name" value="FERM_1"/>
    <property type="match status" value="1"/>
</dbReference>
<evidence type="ECO:0000313" key="13">
    <source>
        <dbReference type="Proteomes" id="UP001642483"/>
    </source>
</evidence>
<dbReference type="Pfam" id="PF00102">
    <property type="entry name" value="Y_phosphatase"/>
    <property type="match status" value="1"/>
</dbReference>
<dbReference type="Proteomes" id="UP001642483">
    <property type="component" value="Unassembled WGS sequence"/>
</dbReference>
<dbReference type="InterPro" id="IPR000299">
    <property type="entry name" value="FERM_domain"/>
</dbReference>
<dbReference type="Pfam" id="PF00373">
    <property type="entry name" value="FERM_M"/>
    <property type="match status" value="1"/>
</dbReference>
<dbReference type="SUPFAM" id="SSF54236">
    <property type="entry name" value="Ubiquitin-like"/>
    <property type="match status" value="1"/>
</dbReference>
<dbReference type="SMART" id="SM00295">
    <property type="entry name" value="B41"/>
    <property type="match status" value="1"/>
</dbReference>
<dbReference type="InterPro" id="IPR019748">
    <property type="entry name" value="FERM_central"/>
</dbReference>
<feature type="compositionally biased region" description="Polar residues" evidence="8">
    <location>
        <begin position="443"/>
        <end position="458"/>
    </location>
</feature>
<evidence type="ECO:0000259" key="9">
    <source>
        <dbReference type="PROSITE" id="PS50055"/>
    </source>
</evidence>
<dbReference type="SMART" id="SM00194">
    <property type="entry name" value="PTPc"/>
    <property type="match status" value="1"/>
</dbReference>
<gene>
    <name evidence="12" type="ORF">CVLEPA_LOCUS10554</name>
</gene>
<name>A0ABP0FP45_CLALP</name>
<dbReference type="CDD" id="cd17099">
    <property type="entry name" value="FERM_F1_PTPN14_like"/>
    <property type="match status" value="1"/>
</dbReference>
<feature type="region of interest" description="Disordered" evidence="8">
    <location>
        <begin position="912"/>
        <end position="989"/>
    </location>
</feature>
<dbReference type="PRINTS" id="PR00935">
    <property type="entry name" value="BAND41"/>
</dbReference>
<dbReference type="Gene3D" id="1.20.80.10">
    <property type="match status" value="1"/>
</dbReference>
<evidence type="ECO:0000256" key="4">
    <source>
        <dbReference type="ARBA" id="ARBA00022490"/>
    </source>
</evidence>
<dbReference type="PROSITE" id="PS50057">
    <property type="entry name" value="FERM_3"/>
    <property type="match status" value="1"/>
</dbReference>
<feature type="compositionally biased region" description="Polar residues" evidence="8">
    <location>
        <begin position="401"/>
        <end position="411"/>
    </location>
</feature>
<dbReference type="InterPro" id="IPR018980">
    <property type="entry name" value="FERM_PH-like_C"/>
</dbReference>
<dbReference type="EMBL" id="CAWYQH010000068">
    <property type="protein sequence ID" value="CAK8680284.1"/>
    <property type="molecule type" value="Genomic_DNA"/>
</dbReference>
<dbReference type="PROSITE" id="PS50055">
    <property type="entry name" value="TYR_PHOSPHATASE_PTP"/>
    <property type="match status" value="1"/>
</dbReference>
<dbReference type="InterPro" id="IPR019749">
    <property type="entry name" value="Band_41_domain"/>
</dbReference>
<comment type="caution">
    <text evidence="12">The sequence shown here is derived from an EMBL/GenBank/DDBJ whole genome shotgun (WGS) entry which is preliminary data.</text>
</comment>
<dbReference type="InterPro" id="IPR018979">
    <property type="entry name" value="FERM_N"/>
</dbReference>
<evidence type="ECO:0000256" key="1">
    <source>
        <dbReference type="ARBA" id="ARBA00004245"/>
    </source>
</evidence>
<evidence type="ECO:0000256" key="5">
    <source>
        <dbReference type="ARBA" id="ARBA00022801"/>
    </source>
</evidence>
<keyword evidence="4" id="KW-0963">Cytoplasm</keyword>
<dbReference type="Pfam" id="PF09379">
    <property type="entry name" value="FERM_N"/>
    <property type="match status" value="1"/>
</dbReference>
<sequence length="1388" mass="158022">MPMLDKALNSVIMPFGIKLKRGRYILSHKNSFLIHVQLLDNTPMEYTLTVENTGNDCLNAVAQKLELKEVKYFGLHYFNKQSKIRWVELDKPLKKQVDKNALEPNLYFGVMFYVANIDSLQQEITRYLFYLQLKNNVINGFLQCNNEEVVELASYVLQAEFGDHDPGTHIVGYFRDYILFPEDPTTNQEHLDSLTSRTIECHKRHRGLSPSDAEYNYILKAIHLVGFSEDMYHAKNGLGNDVEVGCSFAGVVIKSVQHDPAKVISVCHEWQTIEHIANAKNQLSLEVRREDSSLSLFLFQMDDSDTAKYLWRLCESRKKFYQQNKDTTRQVSLDSEEEPIIQRRPTLRRNLETESDDMKQQMVPAQAAADFVSSQENIHLYNSNEIRRYYSSETSLDHPYVSQSSLNQQPQPEAGYSNGFGGSMYSLQSINSLAQSHVGRPSPATSNLSINASHQRPGQSIAVPIYRPSPDYDVALRQRRRYSSFLENNPNMVHQSTNPQHVSTNIPQPSLKPRPHSMIYSQQELVQQAKYGPHYAQYPQQHPPLHYRRSQPPLDPNGQVPSHIHWDTSHESLSPTGGSQVTEMRFVGANNARDLRAMAGSTPELAVQQQQKPMFVSEMQLYRHFAKPTPNTHQGAASTSTPDLSVHRQNAVSASSPDLHLDNAGGQPSRLHRPLPPVESYAEDTYNQQQQILVHGAINHLTQSPERVMMISDPHSQVVPSSSSFDRMENRSISQREQTPEQNVQAYLEQVSYAHHNPANDVTSYSKPYKRPLAGSRERLIQEEDAEQNYGSNSRIPAVLKEQKSQQRYHNYRESEVVLRQNQSTHKQVEYHHSKAPSNATMLVYSSDSDSEVTSDYLLSQQLQDQAMRQVRTNRSQEYLGPEQAHLGPSNHLVQSMQQLNIAGYLQGADQGGTQKVKEIRPPPPYPKKFVQPESEPQHTDPKNAASQGNPQNFIHHNKPGSFTHSSDPQNFILHNSPQSYSNNCAPHGELEAYNTHKEPKTFIPQNGEIFLSQEEPPSQNRGPPPPYHTPSPSTITKDNDLQVEDVEEEIAESGELFQHARRSTIRKMAPLKFAAMNGLNVNKGSSSPAKGEHDERALNLEAKVEEGHVLTEYDQIPRTRAEFELEHLASRDRIKEVVPYSDCRVEVSPSIDNPCGYINASHVKSVVAGEQWHYIAAQTPLENHQNEMWDMVWRNRTSIIVLITKEIEHGKPRCARYWPNSDDNPDIPYAAFGNYRVMCRFDNCSPSSDHQSRTTRNLVLEKVGSNEARTVWMLQYLGWPETGVPKETDDFLAFVKELESVRRLAQENTEYARSPPVLVQCSSGSGRTGVLILAELMVQCLEHNQDTTVPEMLTTLREQRMHMVQTFSQYNFVYNILISFLRKSRLI</sequence>
<evidence type="ECO:0000259" key="10">
    <source>
        <dbReference type="PROSITE" id="PS50056"/>
    </source>
</evidence>
<accession>A0ABP0FP45</accession>
<dbReference type="SUPFAM" id="SSF47031">
    <property type="entry name" value="Second domain of FERM"/>
    <property type="match status" value="1"/>
</dbReference>
<comment type="similarity">
    <text evidence="2">Belongs to the protein-tyrosine phosphatase family. Non-receptor class subfamily.</text>
</comment>
<evidence type="ECO:0000256" key="6">
    <source>
        <dbReference type="ARBA" id="ARBA00022912"/>
    </source>
</evidence>
<evidence type="ECO:0000256" key="8">
    <source>
        <dbReference type="SAM" id="MobiDB-lite"/>
    </source>
</evidence>
<evidence type="ECO:0000256" key="7">
    <source>
        <dbReference type="ARBA" id="ARBA00023212"/>
    </source>
</evidence>
<dbReference type="InterPro" id="IPR000242">
    <property type="entry name" value="PTP_cat"/>
</dbReference>
<evidence type="ECO:0000313" key="12">
    <source>
        <dbReference type="EMBL" id="CAK8680284.1"/>
    </source>
</evidence>
<dbReference type="InterPro" id="IPR000387">
    <property type="entry name" value="Tyr_Pase_dom"/>
</dbReference>
<dbReference type="PROSITE" id="PS50056">
    <property type="entry name" value="TYR_PHOSPHATASE_2"/>
    <property type="match status" value="1"/>
</dbReference>
<feature type="region of interest" description="Disordered" evidence="8">
    <location>
        <begin position="434"/>
        <end position="465"/>
    </location>
</feature>
<comment type="subcellular location">
    <subcellularLocation>
        <location evidence="1">Cytoplasm</location>
        <location evidence="1">Cytoskeleton</location>
    </subcellularLocation>
</comment>
<evidence type="ECO:0000256" key="3">
    <source>
        <dbReference type="ARBA" id="ARBA00013064"/>
    </source>
</evidence>
<dbReference type="PRINTS" id="PR00700">
    <property type="entry name" value="PRTYPHPHTASE"/>
</dbReference>
<dbReference type="InterPro" id="IPR011993">
    <property type="entry name" value="PH-like_dom_sf"/>
</dbReference>
<evidence type="ECO:0000259" key="11">
    <source>
        <dbReference type="PROSITE" id="PS50057"/>
    </source>
</evidence>
<dbReference type="InterPro" id="IPR019747">
    <property type="entry name" value="FERM_CS"/>
</dbReference>
<dbReference type="Gene3D" id="3.10.20.90">
    <property type="entry name" value="Phosphatidylinositol 3-kinase Catalytic Subunit, Chain A, domain 1"/>
    <property type="match status" value="1"/>
</dbReference>
<dbReference type="InterPro" id="IPR014352">
    <property type="entry name" value="FERM/acyl-CoA-bd_prot_sf"/>
</dbReference>
<feature type="domain" description="Tyrosine specific protein phosphatases" evidence="10">
    <location>
        <begin position="1290"/>
        <end position="1372"/>
    </location>
</feature>
<feature type="region of interest" description="Disordered" evidence="8">
    <location>
        <begin position="400"/>
        <end position="420"/>
    </location>
</feature>
<dbReference type="Gene3D" id="2.30.29.30">
    <property type="entry name" value="Pleckstrin-homology domain (PH domain)/Phosphotyrosine-binding domain (PTB)"/>
    <property type="match status" value="1"/>
</dbReference>
<keyword evidence="6" id="KW-0904">Protein phosphatase</keyword>
<dbReference type="SMART" id="SM00404">
    <property type="entry name" value="PTPc_motif"/>
    <property type="match status" value="1"/>
</dbReference>
<organism evidence="12 13">
    <name type="scientific">Clavelina lepadiformis</name>
    <name type="common">Light-bulb sea squirt</name>
    <name type="synonym">Ascidia lepadiformis</name>
    <dbReference type="NCBI Taxonomy" id="159417"/>
    <lineage>
        <taxon>Eukaryota</taxon>
        <taxon>Metazoa</taxon>
        <taxon>Chordata</taxon>
        <taxon>Tunicata</taxon>
        <taxon>Ascidiacea</taxon>
        <taxon>Aplousobranchia</taxon>
        <taxon>Clavelinidae</taxon>
        <taxon>Clavelina</taxon>
    </lineage>
</organism>
<dbReference type="SMART" id="SM01196">
    <property type="entry name" value="FERM_C"/>
    <property type="match status" value="1"/>
</dbReference>
<feature type="domain" description="Tyrosine-protein phosphatase" evidence="9">
    <location>
        <begin position="1132"/>
        <end position="1381"/>
    </location>
</feature>
<dbReference type="SUPFAM" id="SSF50729">
    <property type="entry name" value="PH domain-like"/>
    <property type="match status" value="1"/>
</dbReference>
<evidence type="ECO:0000256" key="2">
    <source>
        <dbReference type="ARBA" id="ARBA00009649"/>
    </source>
</evidence>
<dbReference type="PANTHER" id="PTHR45706">
    <property type="entry name" value="TYROSINE-PROTEIN PHOSPHATASE"/>
    <property type="match status" value="1"/>
</dbReference>
<dbReference type="InterPro" id="IPR029021">
    <property type="entry name" value="Prot-tyrosine_phosphatase-like"/>
</dbReference>
<keyword evidence="13" id="KW-1185">Reference proteome</keyword>
<dbReference type="PANTHER" id="PTHR45706:SF1">
    <property type="entry name" value="PEZ, ISOFORM A"/>
    <property type="match status" value="1"/>
</dbReference>
<feature type="domain" description="FERM" evidence="11">
    <location>
        <begin position="32"/>
        <end position="325"/>
    </location>
</feature>
<keyword evidence="5" id="KW-0378">Hydrolase</keyword>
<reference evidence="12 13" key="1">
    <citation type="submission" date="2024-02" db="EMBL/GenBank/DDBJ databases">
        <authorList>
            <person name="Daric V."/>
            <person name="Darras S."/>
        </authorList>
    </citation>
    <scope>NUCLEOTIDE SEQUENCE [LARGE SCALE GENOMIC DNA]</scope>
</reference>
<feature type="compositionally biased region" description="Polar residues" evidence="8">
    <location>
        <begin position="945"/>
        <end position="985"/>
    </location>
</feature>
<protein>
    <recommendedName>
        <fullName evidence="3">protein-tyrosine-phosphatase</fullName>
        <ecNumber evidence="3">3.1.3.48</ecNumber>
    </recommendedName>
</protein>
<feature type="region of interest" description="Disordered" evidence="8">
    <location>
        <begin position="1013"/>
        <end position="1038"/>
    </location>
</feature>
<dbReference type="SUPFAM" id="SSF52799">
    <property type="entry name" value="(Phosphotyrosine protein) phosphatases II"/>
    <property type="match status" value="1"/>
</dbReference>
<dbReference type="Gene3D" id="3.90.190.10">
    <property type="entry name" value="Protein tyrosine phosphatase superfamily"/>
    <property type="match status" value="1"/>
</dbReference>
<dbReference type="InterPro" id="IPR029071">
    <property type="entry name" value="Ubiquitin-like_domsf"/>
</dbReference>
<dbReference type="InterPro" id="IPR003595">
    <property type="entry name" value="Tyr_Pase_cat"/>
</dbReference>
<dbReference type="EC" id="3.1.3.48" evidence="3"/>
<dbReference type="Pfam" id="PF09380">
    <property type="entry name" value="FERM_C"/>
    <property type="match status" value="1"/>
</dbReference>